<dbReference type="Pfam" id="PF24883">
    <property type="entry name" value="NPHP3_N"/>
    <property type="match status" value="1"/>
</dbReference>
<protein>
    <recommendedName>
        <fullName evidence="2">NACHT domain-containing protein</fullName>
    </recommendedName>
</protein>
<dbReference type="Gene3D" id="3.40.50.300">
    <property type="entry name" value="P-loop containing nucleotide triphosphate hydrolases"/>
    <property type="match status" value="1"/>
</dbReference>
<dbReference type="PANTHER" id="PTHR10039:SF14">
    <property type="entry name" value="NACHT DOMAIN-CONTAINING PROTEIN"/>
    <property type="match status" value="1"/>
</dbReference>
<dbReference type="PROSITE" id="PS50837">
    <property type="entry name" value="NACHT"/>
    <property type="match status" value="1"/>
</dbReference>
<evidence type="ECO:0000313" key="3">
    <source>
        <dbReference type="EMBL" id="KAH8092487.1"/>
    </source>
</evidence>
<dbReference type="InterPro" id="IPR007111">
    <property type="entry name" value="NACHT_NTPase"/>
</dbReference>
<dbReference type="EMBL" id="JAEVFJ010000032">
    <property type="protein sequence ID" value="KAH8092487.1"/>
    <property type="molecule type" value="Genomic_DNA"/>
</dbReference>
<dbReference type="InterPro" id="IPR056884">
    <property type="entry name" value="NPHP3-like_N"/>
</dbReference>
<dbReference type="Proteomes" id="UP000813824">
    <property type="component" value="Unassembled WGS sequence"/>
</dbReference>
<gene>
    <name evidence="3" type="ORF">BXZ70DRAFT_951107</name>
</gene>
<evidence type="ECO:0000313" key="4">
    <source>
        <dbReference type="Proteomes" id="UP000813824"/>
    </source>
</evidence>
<feature type="domain" description="NACHT" evidence="2">
    <location>
        <begin position="361"/>
        <end position="510"/>
    </location>
</feature>
<reference evidence="3" key="1">
    <citation type="journal article" date="2021" name="New Phytol.">
        <title>Evolutionary innovations through gain and loss of genes in the ectomycorrhizal Boletales.</title>
        <authorList>
            <person name="Wu G."/>
            <person name="Miyauchi S."/>
            <person name="Morin E."/>
            <person name="Kuo A."/>
            <person name="Drula E."/>
            <person name="Varga T."/>
            <person name="Kohler A."/>
            <person name="Feng B."/>
            <person name="Cao Y."/>
            <person name="Lipzen A."/>
            <person name="Daum C."/>
            <person name="Hundley H."/>
            <person name="Pangilinan J."/>
            <person name="Johnson J."/>
            <person name="Barry K."/>
            <person name="LaButti K."/>
            <person name="Ng V."/>
            <person name="Ahrendt S."/>
            <person name="Min B."/>
            <person name="Choi I.G."/>
            <person name="Park H."/>
            <person name="Plett J.M."/>
            <person name="Magnuson J."/>
            <person name="Spatafora J.W."/>
            <person name="Nagy L.G."/>
            <person name="Henrissat B."/>
            <person name="Grigoriev I.V."/>
            <person name="Yang Z.L."/>
            <person name="Xu J."/>
            <person name="Martin F.M."/>
        </authorList>
    </citation>
    <scope>NUCLEOTIDE SEQUENCE</scope>
    <source>
        <strain evidence="3">KKN 215</strain>
    </source>
</reference>
<dbReference type="OrthoDB" id="4760524at2759"/>
<dbReference type="PANTHER" id="PTHR10039">
    <property type="entry name" value="AMELOGENIN"/>
    <property type="match status" value="1"/>
</dbReference>
<dbReference type="SUPFAM" id="SSF52540">
    <property type="entry name" value="P-loop containing nucleoside triphosphate hydrolases"/>
    <property type="match status" value="1"/>
</dbReference>
<dbReference type="InterPro" id="IPR027417">
    <property type="entry name" value="P-loop_NTPase"/>
</dbReference>
<evidence type="ECO:0000259" key="2">
    <source>
        <dbReference type="PROSITE" id="PS50837"/>
    </source>
</evidence>
<proteinExistence type="predicted"/>
<dbReference type="AlphaFoldDB" id="A0A8K0UIR5"/>
<keyword evidence="1" id="KW-0677">Repeat</keyword>
<accession>A0A8K0UIR5</accession>
<organism evidence="3 4">
    <name type="scientific">Cristinia sonorae</name>
    <dbReference type="NCBI Taxonomy" id="1940300"/>
    <lineage>
        <taxon>Eukaryota</taxon>
        <taxon>Fungi</taxon>
        <taxon>Dikarya</taxon>
        <taxon>Basidiomycota</taxon>
        <taxon>Agaricomycotina</taxon>
        <taxon>Agaricomycetes</taxon>
        <taxon>Agaricomycetidae</taxon>
        <taxon>Agaricales</taxon>
        <taxon>Pleurotineae</taxon>
        <taxon>Stephanosporaceae</taxon>
        <taxon>Cristinia</taxon>
    </lineage>
</organism>
<comment type="caution">
    <text evidence="3">The sequence shown here is derived from an EMBL/GenBank/DDBJ whole genome shotgun (WGS) entry which is preliminary data.</text>
</comment>
<evidence type="ECO:0000256" key="1">
    <source>
        <dbReference type="ARBA" id="ARBA00022737"/>
    </source>
</evidence>
<keyword evidence="4" id="KW-1185">Reference proteome</keyword>
<name>A0A8K0UIR5_9AGAR</name>
<sequence>MSSSSRKYQFCVISASLNEPTRAHGPPKALKVILSLNGSLFLETSASVNLLWNESTVIPQSTLRNATIRCDLCTRAWSLFPHKKTFFGRGEIKWNAVETEIDTAEGEAKLLVELSDENSRLVGSLHLSVTPYFRSVPFIIPRSFLSPKGKLSGQSSAPPAAPTGSQRLIAVLHELKTRVPQTLAVHILACVAWRIVTTVMSTPGLQSSLDNQTTRLLLALNACCDFGEFLKDPDSPQAEWAESRIAAILRQTIECMLFIKDRFDNVDSPEKKPDGSLYAIFLERAEALARSDPQDRDVIDALVTYKAGRGELVTYGDIPALRSIPIRGLHPIPSSLSSCLPETRSDILEDISTWLTTSAGRLYILDGAPGSGKTAIAQAIASFFQSQNRLAAQVFFARDSPLPSSPAYFIRHLAHQLTELYDKYATKVAARIRAYPRIHEAPLATQFNELLVVPLSELQLLCEGPLIVVIDGLDQCGTEASRKSLLSVLDEQIDLLPRTFRFFVTTRDTAPNATIRIMSNPHSVVAKKLQNADKDIAALFEHAFYDVRNSRRGQSLGLSWPGKKCSHDLVRQANSSFMWAWTVCQLLREVEHPDSWLKNVLSHEGLRGDASIDHLYLEVMKTFEGDQKEERVEEFQATFGILLCAEESMDFDLAQDMAKKLSDVSLLETLPRFQFALLHTRLPSFEIIRLHASFCDFFANADRCVDPNWFIDIPSHRYQQTVVILDYLPDEVQRVLSTPTHPAALGSSDGAFFKYASYYWIDYVTKCPPDQTLRTKVLYFVLHGFSDWFTVAENDSRTRLALLIEWLEQPCVPETTFSPCLVAALLKVIHAYSALEQALPGDLQLREIARQIARVRSECDGLFDPESLLAVERRYIFGQEDSESRNRTRVIGERVEHGIGPLVADEGDAEEYGIPVSEEEKRFKQCVACVVDARNELTTLTMEMDGPAGEEYRAWELAMSQASASKMRHKVNQKFLHDVERIGASALRISEEDMLRIVEEAMRIGSDNEDAF</sequence>